<evidence type="ECO:0000256" key="7">
    <source>
        <dbReference type="RuleBase" id="RU363000"/>
    </source>
</evidence>
<dbReference type="GO" id="GO:0042407">
    <property type="term" value="P:cristae formation"/>
    <property type="evidence" value="ECO:0007669"/>
    <property type="project" value="TreeGrafter"/>
</dbReference>
<evidence type="ECO:0000256" key="5">
    <source>
        <dbReference type="ARBA" id="ARBA00023128"/>
    </source>
</evidence>
<evidence type="ECO:0000256" key="4">
    <source>
        <dbReference type="ARBA" id="ARBA00022989"/>
    </source>
</evidence>
<evidence type="ECO:0000256" key="6">
    <source>
        <dbReference type="ARBA" id="ARBA00023136"/>
    </source>
</evidence>
<comment type="subunit">
    <text evidence="7">Component of the mitochondrial contact site and cristae organizing system (MICOS) complex.</text>
</comment>
<reference evidence="8 9" key="2">
    <citation type="submission" date="2018-11" db="EMBL/GenBank/DDBJ databases">
        <authorList>
            <consortium name="Pathogen Informatics"/>
        </authorList>
    </citation>
    <scope>NUCLEOTIDE SEQUENCE [LARGE SCALE GENOMIC DNA]</scope>
</reference>
<keyword evidence="4" id="KW-1133">Transmembrane helix</keyword>
<comment type="similarity">
    <text evidence="1 7">Belongs to the MICOS complex subunit Mic60 family.</text>
</comment>
<sequence>MPAPHKRLAGPVEYLTEPSASDVMRLQDSLNRRTKRCWLPCQNLVNSVVNGRCEEDDIQLRRLPLATQLGVIKESSGNDVFVQAMISALPNESIAEGTYTDDDLKRRFSKFTIRQVAVCLHITAFISGRRDFKLGLIQHTKQTAADALADRPLCRAAQCVSKTSNLTRKNVFNVVIKNLHPCKKKSLTVFSHL</sequence>
<accession>A0A183VED1</accession>
<keyword evidence="3 7" id="KW-0999">Mitochondrion inner membrane</keyword>
<dbReference type="Pfam" id="PF09731">
    <property type="entry name" value="Mitofilin"/>
    <property type="match status" value="1"/>
</dbReference>
<gene>
    <name evidence="8" type="ORF">TCNE_LOCUS19101</name>
</gene>
<keyword evidence="9" id="KW-1185">Reference proteome</keyword>
<keyword evidence="2 7" id="KW-0812">Transmembrane</keyword>
<dbReference type="WBParaSite" id="TCNE_0001910501-mRNA-1">
    <property type="protein sequence ID" value="TCNE_0001910501-mRNA-1"/>
    <property type="gene ID" value="TCNE_0001910501"/>
</dbReference>
<dbReference type="GO" id="GO:0061617">
    <property type="term" value="C:MICOS complex"/>
    <property type="evidence" value="ECO:0007669"/>
    <property type="project" value="TreeGrafter"/>
</dbReference>
<protein>
    <recommendedName>
        <fullName evidence="7">MICOS complex subunit MIC60</fullName>
    </recommendedName>
    <alternativeName>
        <fullName evidence="7">Mitofilin</fullName>
    </alternativeName>
</protein>
<name>A0A183VED1_TOXCA</name>
<dbReference type="InterPro" id="IPR019133">
    <property type="entry name" value="MIC60"/>
</dbReference>
<evidence type="ECO:0000313" key="8">
    <source>
        <dbReference type="EMBL" id="VDM50422.1"/>
    </source>
</evidence>
<dbReference type="EMBL" id="UYWY01026381">
    <property type="protein sequence ID" value="VDM50422.1"/>
    <property type="molecule type" value="Genomic_DNA"/>
</dbReference>
<organism evidence="9 10">
    <name type="scientific">Toxocara canis</name>
    <name type="common">Canine roundworm</name>
    <dbReference type="NCBI Taxonomy" id="6265"/>
    <lineage>
        <taxon>Eukaryota</taxon>
        <taxon>Metazoa</taxon>
        <taxon>Ecdysozoa</taxon>
        <taxon>Nematoda</taxon>
        <taxon>Chromadorea</taxon>
        <taxon>Rhabditida</taxon>
        <taxon>Spirurina</taxon>
        <taxon>Ascaridomorpha</taxon>
        <taxon>Ascaridoidea</taxon>
        <taxon>Toxocaridae</taxon>
        <taxon>Toxocara</taxon>
    </lineage>
</organism>
<evidence type="ECO:0000313" key="10">
    <source>
        <dbReference type="WBParaSite" id="TCNE_0001910501-mRNA-1"/>
    </source>
</evidence>
<comment type="function">
    <text evidence="7">Component of the MICOS complex, a large protein complex of the mitochondrial inner membrane that plays crucial roles in the maintenance of crista junctions, inner membrane architecture, and formation of contact sites to the outer membrane.</text>
</comment>
<dbReference type="AlphaFoldDB" id="A0A183VED1"/>
<comment type="subcellular location">
    <subcellularLocation>
        <location evidence="7">Mitochondrion inner membrane</location>
        <topology evidence="7">Single-pass membrane protein</topology>
    </subcellularLocation>
</comment>
<reference evidence="10" key="1">
    <citation type="submission" date="2016-06" db="UniProtKB">
        <authorList>
            <consortium name="WormBaseParasite"/>
        </authorList>
    </citation>
    <scope>IDENTIFICATION</scope>
</reference>
<proteinExistence type="inferred from homology"/>
<evidence type="ECO:0000256" key="2">
    <source>
        <dbReference type="ARBA" id="ARBA00022692"/>
    </source>
</evidence>
<keyword evidence="6" id="KW-0472">Membrane</keyword>
<evidence type="ECO:0000256" key="1">
    <source>
        <dbReference type="ARBA" id="ARBA00010877"/>
    </source>
</evidence>
<dbReference type="PANTHER" id="PTHR15415:SF7">
    <property type="entry name" value="MICOS COMPLEX SUBUNIT MIC60"/>
    <property type="match status" value="1"/>
</dbReference>
<dbReference type="PANTHER" id="PTHR15415">
    <property type="entry name" value="MITOFILIN"/>
    <property type="match status" value="1"/>
</dbReference>
<evidence type="ECO:0000256" key="3">
    <source>
        <dbReference type="ARBA" id="ARBA00022792"/>
    </source>
</evidence>
<keyword evidence="5 7" id="KW-0496">Mitochondrion</keyword>
<dbReference type="Proteomes" id="UP000050794">
    <property type="component" value="Unassembled WGS sequence"/>
</dbReference>
<evidence type="ECO:0000313" key="9">
    <source>
        <dbReference type="Proteomes" id="UP000050794"/>
    </source>
</evidence>